<comment type="subcellular location">
    <subcellularLocation>
        <location evidence="1">Nucleus</location>
    </subcellularLocation>
</comment>
<evidence type="ECO:0000256" key="6">
    <source>
        <dbReference type="ARBA" id="ARBA00029898"/>
    </source>
</evidence>
<keyword evidence="4" id="KW-0804">Transcription</keyword>
<dbReference type="InterPro" id="IPR003194">
    <property type="entry name" value="TFIIA_gsu"/>
</dbReference>
<dbReference type="GO" id="GO:0005672">
    <property type="term" value="C:transcription factor TFIIA complex"/>
    <property type="evidence" value="ECO:0007669"/>
    <property type="project" value="InterPro"/>
</dbReference>
<evidence type="ECO:0000313" key="8">
    <source>
        <dbReference type="Ensembl" id="ENSXETP00000097509"/>
    </source>
</evidence>
<evidence type="ECO:0000256" key="2">
    <source>
        <dbReference type="ARBA" id="ARBA00007675"/>
    </source>
</evidence>
<feature type="domain" description="Transcription initiation factor IIA gamma subunit N-terminal" evidence="7">
    <location>
        <begin position="3"/>
        <end position="48"/>
    </location>
</feature>
<dbReference type="InterPro" id="IPR009083">
    <property type="entry name" value="TFIIA_a-hlx"/>
</dbReference>
<dbReference type="InParanoid" id="A0A6I8SRW1"/>
<evidence type="ECO:0000256" key="1">
    <source>
        <dbReference type="ARBA" id="ARBA00004123"/>
    </source>
</evidence>
<protein>
    <recommendedName>
        <fullName evidence="6">Transcription initiation factor IIA gamma chain</fullName>
    </recommendedName>
</protein>
<dbReference type="InterPro" id="IPR015872">
    <property type="entry name" value="TFIIA_gsu_N"/>
</dbReference>
<dbReference type="Bgee" id="ENSXETG00000035840">
    <property type="expression patterns" value="Expressed in embryo and 1 other cell type or tissue"/>
</dbReference>
<keyword evidence="5" id="KW-0539">Nucleus</keyword>
<comment type="similarity">
    <text evidence="2">Belongs to the TFIIA subunit 2 family.</text>
</comment>
<dbReference type="GO" id="GO:0006367">
    <property type="term" value="P:transcription initiation at RNA polymerase II promoter"/>
    <property type="evidence" value="ECO:0007669"/>
    <property type="project" value="InterPro"/>
</dbReference>
<dbReference type="PANTHER" id="PTHR10966">
    <property type="entry name" value="TRANSCRIPTION INITIATION FACTOR IIA SUBUNIT 2"/>
    <property type="match status" value="1"/>
</dbReference>
<reference evidence="8" key="2">
    <citation type="submission" date="2020-05" db="UniProtKB">
        <authorList>
            <consortium name="Ensembl"/>
        </authorList>
    </citation>
    <scope>IDENTIFICATION</scope>
</reference>
<evidence type="ECO:0000256" key="3">
    <source>
        <dbReference type="ARBA" id="ARBA00023015"/>
    </source>
</evidence>
<reference evidence="8" key="1">
    <citation type="journal article" date="2010" name="Science">
        <title>The genome of the Western clawed frog Xenopus tropicalis.</title>
        <authorList>
            <person name="Hellsten U."/>
            <person name="Harland R.M."/>
            <person name="Gilchrist M.J."/>
            <person name="Hendrix D."/>
            <person name="Jurka J."/>
            <person name="Kapitonov V."/>
            <person name="Ovcharenko I."/>
            <person name="Putnam N.H."/>
            <person name="Shu S."/>
            <person name="Taher L."/>
            <person name="Blitz I.L."/>
            <person name="Blumberg B."/>
            <person name="Dichmann D.S."/>
            <person name="Dubchak I."/>
            <person name="Amaya E."/>
            <person name="Detter J.C."/>
            <person name="Fletcher R."/>
            <person name="Gerhard D.S."/>
            <person name="Goodstein D."/>
            <person name="Graves T."/>
            <person name="Grigoriev I.V."/>
            <person name="Grimwood J."/>
            <person name="Kawashima T."/>
            <person name="Lindquist E."/>
            <person name="Lucas S.M."/>
            <person name="Mead P.E."/>
            <person name="Mitros T."/>
            <person name="Ogino H."/>
            <person name="Ohta Y."/>
            <person name="Poliakov A.V."/>
            <person name="Pollet N."/>
            <person name="Robert J."/>
            <person name="Salamov A."/>
            <person name="Sater A.K."/>
            <person name="Schmutz J."/>
            <person name="Terry A."/>
            <person name="Vize P.D."/>
            <person name="Warren W.C."/>
            <person name="Wells D."/>
            <person name="Wills A."/>
            <person name="Wilson R.K."/>
            <person name="Zimmerman L.B."/>
            <person name="Zorn A.M."/>
            <person name="Grainger R."/>
            <person name="Grammer T."/>
            <person name="Khokha M.K."/>
            <person name="Richardson P.M."/>
            <person name="Rokhsar D.S."/>
        </authorList>
    </citation>
    <scope>NUCLEOTIDE SEQUENCE [LARGE SCALE GENOMIC DNA]</scope>
    <source>
        <strain evidence="8">Nigerian</strain>
    </source>
</reference>
<sequence length="72" mass="8467">MAYQPYRITTLGNSLQESLDELIQFQQINSQFALKFLLKFNKAINSALGFLKNYSFILYRVKRKTMRELSSP</sequence>
<name>A0A6I8SRW1_XENTR</name>
<evidence type="ECO:0000259" key="7">
    <source>
        <dbReference type="Pfam" id="PF02268"/>
    </source>
</evidence>
<dbReference type="Gene3D" id="1.10.287.190">
    <property type="entry name" value="Transcription factor IIA gamma subunit, alpha-helical domain"/>
    <property type="match status" value="1"/>
</dbReference>
<organism evidence="8">
    <name type="scientific">Xenopus tropicalis</name>
    <name type="common">Western clawed frog</name>
    <name type="synonym">Silurana tropicalis</name>
    <dbReference type="NCBI Taxonomy" id="8364"/>
    <lineage>
        <taxon>Eukaryota</taxon>
        <taxon>Metazoa</taxon>
        <taxon>Chordata</taxon>
        <taxon>Craniata</taxon>
        <taxon>Vertebrata</taxon>
        <taxon>Euteleostomi</taxon>
        <taxon>Amphibia</taxon>
        <taxon>Batrachia</taxon>
        <taxon>Anura</taxon>
        <taxon>Pipoidea</taxon>
        <taxon>Pipidae</taxon>
        <taxon>Xenopodinae</taxon>
        <taxon>Xenopus</taxon>
        <taxon>Silurana</taxon>
    </lineage>
</organism>
<dbReference type="GeneTree" id="ENSGT00940000169281"/>
<proteinExistence type="inferred from homology"/>
<keyword evidence="3" id="KW-0805">Transcription regulation</keyword>
<dbReference type="SUPFAM" id="SSF47396">
    <property type="entry name" value="Transcription factor IIA (TFIIA), alpha-helical domain"/>
    <property type="match status" value="1"/>
</dbReference>
<dbReference type="Pfam" id="PF02268">
    <property type="entry name" value="TFIIA_gamma_N"/>
    <property type="match status" value="1"/>
</dbReference>
<dbReference type="FunFam" id="1.10.287.190:FF:000001">
    <property type="entry name" value="Transcription initiation factor IIA subunit 2"/>
    <property type="match status" value="1"/>
</dbReference>
<dbReference type="Ensembl" id="ENSXETT00000093450">
    <property type="protein sequence ID" value="ENSXETP00000097509"/>
    <property type="gene ID" value="ENSXETG00000035840"/>
</dbReference>
<accession>A0A6I8SRW1</accession>
<evidence type="ECO:0000256" key="5">
    <source>
        <dbReference type="ARBA" id="ARBA00023242"/>
    </source>
</evidence>
<dbReference type="AlphaFoldDB" id="A0A6I8SRW1"/>
<evidence type="ECO:0000256" key="4">
    <source>
        <dbReference type="ARBA" id="ARBA00023163"/>
    </source>
</evidence>